<feature type="region of interest" description="Disordered" evidence="1">
    <location>
        <begin position="329"/>
        <end position="453"/>
    </location>
</feature>
<evidence type="ECO:0000313" key="3">
    <source>
        <dbReference type="Proteomes" id="UP000292702"/>
    </source>
</evidence>
<evidence type="ECO:0000256" key="1">
    <source>
        <dbReference type="SAM" id="MobiDB-lite"/>
    </source>
</evidence>
<keyword evidence="3" id="KW-1185">Reference proteome</keyword>
<proteinExistence type="predicted"/>
<organism evidence="2 3">
    <name type="scientific">Steccherinum ochraceum</name>
    <dbReference type="NCBI Taxonomy" id="92696"/>
    <lineage>
        <taxon>Eukaryota</taxon>
        <taxon>Fungi</taxon>
        <taxon>Dikarya</taxon>
        <taxon>Basidiomycota</taxon>
        <taxon>Agaricomycotina</taxon>
        <taxon>Agaricomycetes</taxon>
        <taxon>Polyporales</taxon>
        <taxon>Steccherinaceae</taxon>
        <taxon>Steccherinum</taxon>
    </lineage>
</organism>
<accession>A0A4R0RI54</accession>
<evidence type="ECO:0000313" key="2">
    <source>
        <dbReference type="EMBL" id="TCD64559.1"/>
    </source>
</evidence>
<feature type="compositionally biased region" description="Acidic residues" evidence="1">
    <location>
        <begin position="342"/>
        <end position="357"/>
    </location>
</feature>
<protein>
    <submittedName>
        <fullName evidence="2">Uncharacterized protein</fullName>
    </submittedName>
</protein>
<name>A0A4R0RI54_9APHY</name>
<feature type="region of interest" description="Disordered" evidence="1">
    <location>
        <begin position="45"/>
        <end position="155"/>
    </location>
</feature>
<dbReference type="AlphaFoldDB" id="A0A4R0RI54"/>
<gene>
    <name evidence="2" type="ORF">EIP91_003916</name>
</gene>
<dbReference type="EMBL" id="RWJN01000229">
    <property type="protein sequence ID" value="TCD64559.1"/>
    <property type="molecule type" value="Genomic_DNA"/>
</dbReference>
<comment type="caution">
    <text evidence="2">The sequence shown here is derived from an EMBL/GenBank/DDBJ whole genome shotgun (WGS) entry which is preliminary data.</text>
</comment>
<sequence length="453" mass="49106">MDAASLKALSRAELQLLARDYGVPGNLKSVKIITRILRIQSTIQRNASNAPSAEESNRQPRAPSPSLGPDHLSHPLPTPTAASHYVPPLPQPEAPVAGPSMPRVAESISHSGLQNLEEENHDASNSAGHATPPLSSPAVRHRTSSPGTVPDFLSTDDDFAQVESASQARLARAAAYEGLPPSDDDEYESEDENLADDGDLEYAVKTLRNISVDHLQAYKRLVVMLDDAQEARKKAAEARRLAAQERNNRERLMNCLVHWTDIGPKWTDKDIYKGDIAAVEYSDGGLEELFSDEEVPAIPEGATPPPRDEPVGRVVKKAAEVWGVVLSSSPKPVLGKRSHDEEAVEEGQDDEAEDADDERSFNPFVTKRARLNAPAPPTASQEENNDDAHVLSTLSEGPAADGEQLQYADLPDRPQAPEPEDSYFFQSTSRAQSGPDSSPPRLTAAQKGKGRIE</sequence>
<reference evidence="2 3" key="1">
    <citation type="submission" date="2018-11" db="EMBL/GenBank/DDBJ databases">
        <title>Genome assembly of Steccherinum ochraceum LE-BIN_3174, the white-rot fungus of the Steccherinaceae family (The Residual Polyporoid clade, Polyporales, Basidiomycota).</title>
        <authorList>
            <person name="Fedorova T.V."/>
            <person name="Glazunova O.A."/>
            <person name="Landesman E.O."/>
            <person name="Moiseenko K.V."/>
            <person name="Psurtseva N.V."/>
            <person name="Savinova O.S."/>
            <person name="Shakhova N.V."/>
            <person name="Tyazhelova T.V."/>
            <person name="Vasina D.V."/>
        </authorList>
    </citation>
    <scope>NUCLEOTIDE SEQUENCE [LARGE SCALE GENOMIC DNA]</scope>
    <source>
        <strain evidence="2 3">LE-BIN_3174</strain>
    </source>
</reference>
<dbReference type="Proteomes" id="UP000292702">
    <property type="component" value="Unassembled WGS sequence"/>
</dbReference>
<feature type="compositionally biased region" description="Polar residues" evidence="1">
    <location>
        <begin position="424"/>
        <end position="436"/>
    </location>
</feature>